<dbReference type="PANTHER" id="PTHR35580:SF1">
    <property type="entry name" value="PHYTASE-LIKE DOMAIN-CONTAINING PROTEIN"/>
    <property type="match status" value="1"/>
</dbReference>
<dbReference type="PANTHER" id="PTHR35580">
    <property type="entry name" value="CELL SURFACE GLYCOPROTEIN (S-LAYER PROTEIN)-LIKE PROTEIN"/>
    <property type="match status" value="1"/>
</dbReference>
<evidence type="ECO:0008006" key="4">
    <source>
        <dbReference type="Google" id="ProtNLM"/>
    </source>
</evidence>
<keyword evidence="1" id="KW-0732">Signal</keyword>
<dbReference type="InterPro" id="IPR052918">
    <property type="entry name" value="Motility_Chemotaxis_Reg"/>
</dbReference>
<dbReference type="InterPro" id="IPR011047">
    <property type="entry name" value="Quinoprotein_ADH-like_sf"/>
</dbReference>
<sequence length="515" mass="53290">MRSHLPSAVLRAGHVLALGALLSTASCAQVLGLDAFEDCDEDSCSGVVWAKSFGNNDFMFPMSARLDSTGNLVLSGLFRDTIDFGGPSLISSGMDVFLAKLNPDGGHAFSRRFSVDRADGAFASHLSILSDDSIILSGRYGQAIDLGNGEPLTATRSDGHGAFVARFLPDGELLWGRNLFTGTGEAFALDLAATPDGDVVLVGSFDGEVNLGSSTLTTAARDAFILKLDGETGSERWSRQLGDPEDATTTATIEATAVAADPDGNIVVGGRFSGSIQSAFGQRFFESPSGAGAFLFKIVSTGLKDWIAFLRADDGQGEGDAAVSDVDVDARGNIVAAGVLAGAISIETRGVLGAQQTSGPADSDILLVKLSSARNHLWSLRFGDDSAQFDGRWSSVSSGSIVGPRVSVDADGDIVLGTGVIGALDFGGRPLDGRQDSDWAVAKLSAGGEHLWSRRFGDAAAGQAVVAVDTDPRTSALVLVGINDGTLDFGSGMKVGKTGEMSTVVAKIDLERVGR</sequence>
<dbReference type="SUPFAM" id="SSF50998">
    <property type="entry name" value="Quinoprotein alcohol dehydrogenase-like"/>
    <property type="match status" value="2"/>
</dbReference>
<dbReference type="EMBL" id="CP012670">
    <property type="protein sequence ID" value="AUX25851.1"/>
    <property type="molecule type" value="Genomic_DNA"/>
</dbReference>
<dbReference type="AlphaFoldDB" id="A0A4P2Q9C6"/>
<dbReference type="PROSITE" id="PS51257">
    <property type="entry name" value="PROKAR_LIPOPROTEIN"/>
    <property type="match status" value="1"/>
</dbReference>
<feature type="chain" id="PRO_5020433423" description="Secreted protein" evidence="1">
    <location>
        <begin position="29"/>
        <end position="515"/>
    </location>
</feature>
<proteinExistence type="predicted"/>
<dbReference type="Gene3D" id="2.80.10.50">
    <property type="match status" value="1"/>
</dbReference>
<reference evidence="2 3" key="1">
    <citation type="submission" date="2015-09" db="EMBL/GenBank/DDBJ databases">
        <title>Sorangium comparison.</title>
        <authorList>
            <person name="Zaburannyi N."/>
            <person name="Bunk B."/>
            <person name="Overmann J."/>
            <person name="Mueller R."/>
        </authorList>
    </citation>
    <scope>NUCLEOTIDE SEQUENCE [LARGE SCALE GENOMIC DNA]</scope>
    <source>
        <strain evidence="2 3">So ceGT47</strain>
    </source>
</reference>
<feature type="signal peptide" evidence="1">
    <location>
        <begin position="1"/>
        <end position="28"/>
    </location>
</feature>
<organism evidence="2 3">
    <name type="scientific">Sorangium cellulosum</name>
    <name type="common">Polyangium cellulosum</name>
    <dbReference type="NCBI Taxonomy" id="56"/>
    <lineage>
        <taxon>Bacteria</taxon>
        <taxon>Pseudomonadati</taxon>
        <taxon>Myxococcota</taxon>
        <taxon>Polyangia</taxon>
        <taxon>Polyangiales</taxon>
        <taxon>Polyangiaceae</taxon>
        <taxon>Sorangium</taxon>
    </lineage>
</organism>
<protein>
    <recommendedName>
        <fullName evidence="4">Secreted protein</fullName>
    </recommendedName>
</protein>
<evidence type="ECO:0000313" key="3">
    <source>
        <dbReference type="Proteomes" id="UP000295781"/>
    </source>
</evidence>
<gene>
    <name evidence="2" type="ORF">SOCEGT47_064040</name>
</gene>
<name>A0A4P2Q9C6_SORCE</name>
<evidence type="ECO:0000313" key="2">
    <source>
        <dbReference type="EMBL" id="AUX25851.1"/>
    </source>
</evidence>
<evidence type="ECO:0000256" key="1">
    <source>
        <dbReference type="SAM" id="SignalP"/>
    </source>
</evidence>
<accession>A0A4P2Q9C6</accession>
<dbReference type="Proteomes" id="UP000295781">
    <property type="component" value="Chromosome"/>
</dbReference>